<evidence type="ECO:0000256" key="1">
    <source>
        <dbReference type="ARBA" id="ARBA00004141"/>
    </source>
</evidence>
<feature type="transmembrane region" description="Helical" evidence="6">
    <location>
        <begin position="140"/>
        <end position="160"/>
    </location>
</feature>
<evidence type="ECO:0000256" key="3">
    <source>
        <dbReference type="ARBA" id="ARBA00022989"/>
    </source>
</evidence>
<reference evidence="8 9" key="1">
    <citation type="journal article" date="2024" name="Science">
        <title>Giant polyketide synthase enzymes in the biosynthesis of giant marine polyether toxins.</title>
        <authorList>
            <person name="Fallon T.R."/>
            <person name="Shende V.V."/>
            <person name="Wierzbicki I.H."/>
            <person name="Pendleton A.L."/>
            <person name="Watervoot N.F."/>
            <person name="Auber R.P."/>
            <person name="Gonzalez D.J."/>
            <person name="Wisecaver J.H."/>
            <person name="Moore B.S."/>
        </authorList>
    </citation>
    <scope>NUCLEOTIDE SEQUENCE [LARGE SCALE GENOMIC DNA]</scope>
    <source>
        <strain evidence="8 9">12B1</strain>
    </source>
</reference>
<dbReference type="GO" id="GO:0016020">
    <property type="term" value="C:membrane"/>
    <property type="evidence" value="ECO:0007669"/>
    <property type="project" value="UniProtKB-SubCell"/>
</dbReference>
<dbReference type="PANTHER" id="PTHR22950">
    <property type="entry name" value="AMINO ACID TRANSPORTER"/>
    <property type="match status" value="1"/>
</dbReference>
<evidence type="ECO:0000256" key="6">
    <source>
        <dbReference type="SAM" id="Phobius"/>
    </source>
</evidence>
<evidence type="ECO:0000259" key="7">
    <source>
        <dbReference type="Pfam" id="PF01490"/>
    </source>
</evidence>
<organism evidence="8 9">
    <name type="scientific">Prymnesium parvum</name>
    <name type="common">Toxic golden alga</name>
    <dbReference type="NCBI Taxonomy" id="97485"/>
    <lineage>
        <taxon>Eukaryota</taxon>
        <taxon>Haptista</taxon>
        <taxon>Haptophyta</taxon>
        <taxon>Prymnesiophyceae</taxon>
        <taxon>Prymnesiales</taxon>
        <taxon>Prymnesiaceae</taxon>
        <taxon>Prymnesium</taxon>
    </lineage>
</organism>
<dbReference type="Proteomes" id="UP001515480">
    <property type="component" value="Unassembled WGS sequence"/>
</dbReference>
<feature type="transmembrane region" description="Helical" evidence="6">
    <location>
        <begin position="438"/>
        <end position="456"/>
    </location>
</feature>
<feature type="region of interest" description="Disordered" evidence="5">
    <location>
        <begin position="14"/>
        <end position="34"/>
    </location>
</feature>
<accession>A0AB34IT51</accession>
<feature type="transmembrane region" description="Helical" evidence="6">
    <location>
        <begin position="398"/>
        <end position="418"/>
    </location>
</feature>
<evidence type="ECO:0000256" key="4">
    <source>
        <dbReference type="ARBA" id="ARBA00023136"/>
    </source>
</evidence>
<feature type="transmembrane region" description="Helical" evidence="6">
    <location>
        <begin position="207"/>
        <end position="227"/>
    </location>
</feature>
<evidence type="ECO:0000256" key="2">
    <source>
        <dbReference type="ARBA" id="ARBA00022692"/>
    </source>
</evidence>
<feature type="compositionally biased region" description="Basic and acidic residues" evidence="5">
    <location>
        <begin position="14"/>
        <end position="23"/>
    </location>
</feature>
<feature type="transmembrane region" description="Helical" evidence="6">
    <location>
        <begin position="180"/>
        <end position="200"/>
    </location>
</feature>
<keyword evidence="2 6" id="KW-0812">Transmembrane</keyword>
<gene>
    <name evidence="8" type="ORF">AB1Y20_008483</name>
</gene>
<evidence type="ECO:0000256" key="5">
    <source>
        <dbReference type="SAM" id="MobiDB-lite"/>
    </source>
</evidence>
<dbReference type="GO" id="GO:0015179">
    <property type="term" value="F:L-amino acid transmembrane transporter activity"/>
    <property type="evidence" value="ECO:0007669"/>
    <property type="project" value="TreeGrafter"/>
</dbReference>
<keyword evidence="9" id="KW-1185">Reference proteome</keyword>
<dbReference type="InterPro" id="IPR013057">
    <property type="entry name" value="AA_transpt_TM"/>
</dbReference>
<dbReference type="EMBL" id="JBGBPQ010000019">
    <property type="protein sequence ID" value="KAL1504704.1"/>
    <property type="molecule type" value="Genomic_DNA"/>
</dbReference>
<feature type="transmembrane region" description="Helical" evidence="6">
    <location>
        <begin position="286"/>
        <end position="304"/>
    </location>
</feature>
<feature type="transmembrane region" description="Helical" evidence="6">
    <location>
        <begin position="374"/>
        <end position="392"/>
    </location>
</feature>
<comment type="subcellular location">
    <subcellularLocation>
        <location evidence="1">Membrane</location>
        <topology evidence="1">Multi-pass membrane protein</topology>
    </subcellularLocation>
</comment>
<dbReference type="AlphaFoldDB" id="A0AB34IT51"/>
<keyword evidence="3 6" id="KW-1133">Transmembrane helix</keyword>
<keyword evidence="4 6" id="KW-0472">Membrane</keyword>
<evidence type="ECO:0000313" key="9">
    <source>
        <dbReference type="Proteomes" id="UP001515480"/>
    </source>
</evidence>
<name>A0AB34IT51_PRYPA</name>
<feature type="domain" description="Amino acid transporter transmembrane" evidence="7">
    <location>
        <begin position="72"/>
        <end position="456"/>
    </location>
</feature>
<protein>
    <recommendedName>
        <fullName evidence="7">Amino acid transporter transmembrane domain-containing protein</fullName>
    </recommendedName>
</protein>
<dbReference type="Pfam" id="PF01490">
    <property type="entry name" value="Aa_trans"/>
    <property type="match status" value="1"/>
</dbReference>
<feature type="compositionally biased region" description="Polar residues" evidence="5">
    <location>
        <begin position="24"/>
        <end position="34"/>
    </location>
</feature>
<sequence length="501" mass="54636">MACAAIAHGIELTESHRSQEERSPQNGSATSTLLSTPELDVAAPPLQLARLRRAPAWGVTCNNIAFMAVPRSIPACFAATGWTIGLVCLVFSAVVTFDTGNILGAVCTDHPSLTSFPLLVGEACAARAARLGRDVKRWRAVGRTTTSVLQFLTYFLTGVAELIYFEQFFGQLFDTSPLCQWQWLLIVAAICLPAMQVPTFHDMRWAALWLGIAPLVVNVAVFFYEVLLVRPWACTPGPTFGEKDPQSVFLGVSAFAYAFGGHGLYPEEIREMADPSQWGYVMQLTYGVVIPLYFSVGLLGYAAYGDFAKSNINLNFPHNLMNVVSLGLQLVQEVFFVLDSNLVLLLAIELRLGVDPSQSWSPRWHGVPPVVARLLLRTGFLAVQVLVAQMLLSGEGDTLLSLQALIGAIGMNAFTYFIPYMLQAELCTTPLPLWRKCWGGTNILLGVLLMLTGLWSSTADLVQASPGLFAGECKLPYTYSPRSDSDPCNISGVPDGLWKLN</sequence>
<evidence type="ECO:0000313" key="8">
    <source>
        <dbReference type="EMBL" id="KAL1504704.1"/>
    </source>
</evidence>
<feature type="transmembrane region" description="Helical" evidence="6">
    <location>
        <begin position="247"/>
        <end position="265"/>
    </location>
</feature>
<proteinExistence type="predicted"/>
<comment type="caution">
    <text evidence="8">The sequence shown here is derived from an EMBL/GenBank/DDBJ whole genome shotgun (WGS) entry which is preliminary data.</text>
</comment>